<evidence type="ECO:0000256" key="2">
    <source>
        <dbReference type="ARBA" id="ARBA00022859"/>
    </source>
</evidence>
<dbReference type="InterPro" id="IPR050413">
    <property type="entry name" value="TCR_beta_variable"/>
</dbReference>
<keyword evidence="1" id="KW-0732">Signal</keyword>
<accession>A0AAE0QYS8</accession>
<evidence type="ECO:0000259" key="3">
    <source>
        <dbReference type="PROSITE" id="PS50835"/>
    </source>
</evidence>
<dbReference type="InterPro" id="IPR003599">
    <property type="entry name" value="Ig_sub"/>
</dbReference>
<dbReference type="GO" id="GO:0007166">
    <property type="term" value="P:cell surface receptor signaling pathway"/>
    <property type="evidence" value="ECO:0007669"/>
    <property type="project" value="TreeGrafter"/>
</dbReference>
<evidence type="ECO:0000313" key="5">
    <source>
        <dbReference type="Proteomes" id="UP001274896"/>
    </source>
</evidence>
<dbReference type="InterPro" id="IPR036179">
    <property type="entry name" value="Ig-like_dom_sf"/>
</dbReference>
<dbReference type="Gene3D" id="2.60.40.10">
    <property type="entry name" value="Immunoglobulins"/>
    <property type="match status" value="3"/>
</dbReference>
<dbReference type="SMART" id="SM00409">
    <property type="entry name" value="IG"/>
    <property type="match status" value="3"/>
</dbReference>
<dbReference type="EMBL" id="JAUCMX010000008">
    <property type="protein sequence ID" value="KAK3537185.1"/>
    <property type="molecule type" value="Genomic_DNA"/>
</dbReference>
<feature type="domain" description="Ig-like" evidence="3">
    <location>
        <begin position="139"/>
        <end position="255"/>
    </location>
</feature>
<reference evidence="4" key="1">
    <citation type="submission" date="2023-06" db="EMBL/GenBank/DDBJ databases">
        <title>Male Hemibagrus guttatus genome.</title>
        <authorList>
            <person name="Bian C."/>
        </authorList>
    </citation>
    <scope>NUCLEOTIDE SEQUENCE</scope>
    <source>
        <strain evidence="4">Male_cb2023</strain>
        <tissue evidence="4">Muscle</tissue>
    </source>
</reference>
<dbReference type="PROSITE" id="PS50835">
    <property type="entry name" value="IG_LIKE"/>
    <property type="match status" value="3"/>
</dbReference>
<dbReference type="GO" id="GO:0005886">
    <property type="term" value="C:plasma membrane"/>
    <property type="evidence" value="ECO:0007669"/>
    <property type="project" value="TreeGrafter"/>
</dbReference>
<dbReference type="InterPro" id="IPR013783">
    <property type="entry name" value="Ig-like_fold"/>
</dbReference>
<evidence type="ECO:0000313" key="4">
    <source>
        <dbReference type="EMBL" id="KAK3537185.1"/>
    </source>
</evidence>
<feature type="domain" description="Ig-like" evidence="3">
    <location>
        <begin position="7"/>
        <end position="102"/>
    </location>
</feature>
<protein>
    <recommendedName>
        <fullName evidence="3">Ig-like domain-containing protein</fullName>
    </recommendedName>
</protein>
<dbReference type="InterPro" id="IPR013106">
    <property type="entry name" value="Ig_V-set"/>
</dbReference>
<keyword evidence="5" id="KW-1185">Reference proteome</keyword>
<gene>
    <name evidence="4" type="ORF">QTP70_002639</name>
</gene>
<keyword evidence="2" id="KW-0391">Immunity</keyword>
<dbReference type="SUPFAM" id="SSF48726">
    <property type="entry name" value="Immunoglobulin"/>
    <property type="match status" value="3"/>
</dbReference>
<feature type="domain" description="Ig-like" evidence="3">
    <location>
        <begin position="277"/>
        <end position="368"/>
    </location>
</feature>
<dbReference type="PANTHER" id="PTHR23268:SF102">
    <property type="entry name" value="IMMUNOGLOBULIN V-SET DOMAIN-CONTAINING PROTEIN"/>
    <property type="match status" value="1"/>
</dbReference>
<dbReference type="Pfam" id="PF07686">
    <property type="entry name" value="V-set"/>
    <property type="match status" value="3"/>
</dbReference>
<evidence type="ECO:0000256" key="1">
    <source>
        <dbReference type="ARBA" id="ARBA00022729"/>
    </source>
</evidence>
<dbReference type="InterPro" id="IPR003598">
    <property type="entry name" value="Ig_sub2"/>
</dbReference>
<name>A0AAE0QYS8_9TELE</name>
<dbReference type="Proteomes" id="UP001274896">
    <property type="component" value="Unassembled WGS sequence"/>
</dbReference>
<organism evidence="4 5">
    <name type="scientific">Hemibagrus guttatus</name>
    <dbReference type="NCBI Taxonomy" id="175788"/>
    <lineage>
        <taxon>Eukaryota</taxon>
        <taxon>Metazoa</taxon>
        <taxon>Chordata</taxon>
        <taxon>Craniata</taxon>
        <taxon>Vertebrata</taxon>
        <taxon>Euteleostomi</taxon>
        <taxon>Actinopterygii</taxon>
        <taxon>Neopterygii</taxon>
        <taxon>Teleostei</taxon>
        <taxon>Ostariophysi</taxon>
        <taxon>Siluriformes</taxon>
        <taxon>Bagridae</taxon>
        <taxon>Hemibagrus</taxon>
    </lineage>
</organism>
<dbReference type="SMART" id="SM00406">
    <property type="entry name" value="IGv"/>
    <property type="match status" value="3"/>
</dbReference>
<dbReference type="CDD" id="cd00099">
    <property type="entry name" value="IgV"/>
    <property type="match status" value="1"/>
</dbReference>
<comment type="caution">
    <text evidence="4">The sequence shown here is derived from an EMBL/GenBank/DDBJ whole genome shotgun (WGS) entry which is preliminary data.</text>
</comment>
<sequence>MAVVVNPGLDRSGFSVRQSPDFAAYKGQNVTLQCTQIGTSYNGMYWFRKRPSGSMELIVYYYIKMGTPEDKFKQKVSAKMEGNSLDLTVKELESTDSAIYFCAKQDAQHDKLLYKLNKNCNTPTTNTHTQHLLTVAHKPVLAEDNGVFQIPSVLWHKKGESAEMKCSHNKGGSYYQMYWYRQRQGESMEFIVYKTASGEPEFGSVDKNKFSIVKNIAANGTLTVKDLDIEDSAVYFCATHECKSAQFKTDIQTFNMIRAASIIWLLMICAGGFSQSNRVIQSPPDLFGNHQQSVKMQCEHNVPSYERILWYRQDHGLTFIGYQWSTSSQQIENDFMSKVEIVGDGSKNVSLTITNLLSNDSAVYFCAAYYTVLHICFIQYKNLCVNIFSTSLTPAPVA</sequence>
<dbReference type="PANTHER" id="PTHR23268">
    <property type="entry name" value="T-CELL RECEPTOR BETA CHAIN"/>
    <property type="match status" value="1"/>
</dbReference>
<dbReference type="InterPro" id="IPR007110">
    <property type="entry name" value="Ig-like_dom"/>
</dbReference>
<dbReference type="AlphaFoldDB" id="A0AAE0QYS8"/>
<dbReference type="SMART" id="SM00408">
    <property type="entry name" value="IGc2"/>
    <property type="match status" value="3"/>
</dbReference>
<dbReference type="GO" id="GO:0002376">
    <property type="term" value="P:immune system process"/>
    <property type="evidence" value="ECO:0007669"/>
    <property type="project" value="UniProtKB-KW"/>
</dbReference>
<proteinExistence type="predicted"/>